<proteinExistence type="predicted"/>
<comment type="caution">
    <text evidence="1">The sequence shown here is derived from an EMBL/GenBank/DDBJ whole genome shotgun (WGS) entry which is preliminary data.</text>
</comment>
<dbReference type="EMBL" id="BMAW01008854">
    <property type="protein sequence ID" value="GFT10695.1"/>
    <property type="molecule type" value="Genomic_DNA"/>
</dbReference>
<organism evidence="1 2">
    <name type="scientific">Nephila pilipes</name>
    <name type="common">Giant wood spider</name>
    <name type="synonym">Nephila maculata</name>
    <dbReference type="NCBI Taxonomy" id="299642"/>
    <lineage>
        <taxon>Eukaryota</taxon>
        <taxon>Metazoa</taxon>
        <taxon>Ecdysozoa</taxon>
        <taxon>Arthropoda</taxon>
        <taxon>Chelicerata</taxon>
        <taxon>Arachnida</taxon>
        <taxon>Araneae</taxon>
        <taxon>Araneomorphae</taxon>
        <taxon>Entelegynae</taxon>
        <taxon>Araneoidea</taxon>
        <taxon>Nephilidae</taxon>
        <taxon>Nephila</taxon>
    </lineage>
</organism>
<dbReference type="Proteomes" id="UP000887013">
    <property type="component" value="Unassembled WGS sequence"/>
</dbReference>
<reference evidence="1" key="1">
    <citation type="submission" date="2020-08" db="EMBL/GenBank/DDBJ databases">
        <title>Multicomponent nature underlies the extraordinary mechanical properties of spider dragline silk.</title>
        <authorList>
            <person name="Kono N."/>
            <person name="Nakamura H."/>
            <person name="Mori M."/>
            <person name="Yoshida Y."/>
            <person name="Ohtoshi R."/>
            <person name="Malay A.D."/>
            <person name="Moran D.A.P."/>
            <person name="Tomita M."/>
            <person name="Numata K."/>
            <person name="Arakawa K."/>
        </authorList>
    </citation>
    <scope>NUCLEOTIDE SEQUENCE</scope>
</reference>
<gene>
    <name evidence="1" type="ORF">NPIL_215901</name>
</gene>
<sequence>MRALRSYIDSVRLMNTYDSGRCSGMIDPAIYYVCDKCRVARPLQPVVPCTRHNSTHSTPEHSSSDTDSQTLVISETVAYSSSDIHNTLKRIKRTFLNLIRWFRIVFVPPTSPISLSLIVNHPVHATGNRTITLCYQFHLSSNSLSQISSRNA</sequence>
<accession>A0A8X6NFC5</accession>
<evidence type="ECO:0000313" key="1">
    <source>
        <dbReference type="EMBL" id="GFT10695.1"/>
    </source>
</evidence>
<name>A0A8X6NFC5_NEPPI</name>
<dbReference type="AlphaFoldDB" id="A0A8X6NFC5"/>
<protein>
    <submittedName>
        <fullName evidence="1">Uncharacterized protein</fullName>
    </submittedName>
</protein>
<evidence type="ECO:0000313" key="2">
    <source>
        <dbReference type="Proteomes" id="UP000887013"/>
    </source>
</evidence>
<keyword evidence="2" id="KW-1185">Reference proteome</keyword>